<organism evidence="3 4">
    <name type="scientific">Fasciolopsis buskii</name>
    <dbReference type="NCBI Taxonomy" id="27845"/>
    <lineage>
        <taxon>Eukaryota</taxon>
        <taxon>Metazoa</taxon>
        <taxon>Spiralia</taxon>
        <taxon>Lophotrochozoa</taxon>
        <taxon>Platyhelminthes</taxon>
        <taxon>Trematoda</taxon>
        <taxon>Digenea</taxon>
        <taxon>Plagiorchiida</taxon>
        <taxon>Echinostomata</taxon>
        <taxon>Echinostomatoidea</taxon>
        <taxon>Fasciolidae</taxon>
        <taxon>Fasciolopsis</taxon>
    </lineage>
</organism>
<accession>A0A8E0RLV9</accession>
<evidence type="ECO:0000256" key="1">
    <source>
        <dbReference type="ARBA" id="ARBA00023054"/>
    </source>
</evidence>
<reference evidence="3" key="1">
    <citation type="submission" date="2019-05" db="EMBL/GenBank/DDBJ databases">
        <title>Annotation for the trematode Fasciolopsis buski.</title>
        <authorList>
            <person name="Choi Y.-J."/>
        </authorList>
    </citation>
    <scope>NUCLEOTIDE SEQUENCE</scope>
    <source>
        <strain evidence="3">HT</strain>
        <tissue evidence="3">Whole worm</tissue>
    </source>
</reference>
<name>A0A8E0RLV9_9TREM</name>
<dbReference type="PANTHER" id="PTHR15157:SF5">
    <property type="entry name" value="UV RADIATION RESISTANCE-ASSOCIATED GENE PROTEIN"/>
    <property type="match status" value="1"/>
</dbReference>
<evidence type="ECO:0000313" key="4">
    <source>
        <dbReference type="Proteomes" id="UP000728185"/>
    </source>
</evidence>
<dbReference type="GO" id="GO:0000149">
    <property type="term" value="F:SNARE binding"/>
    <property type="evidence" value="ECO:0007669"/>
    <property type="project" value="TreeGrafter"/>
</dbReference>
<keyword evidence="1" id="KW-0175">Coiled coil</keyword>
<dbReference type="OrthoDB" id="72772at2759"/>
<keyword evidence="4" id="KW-1185">Reference proteome</keyword>
<keyword evidence="2" id="KW-0472">Membrane</keyword>
<evidence type="ECO:0000256" key="2">
    <source>
        <dbReference type="SAM" id="Phobius"/>
    </source>
</evidence>
<keyword evidence="2" id="KW-0812">Transmembrane</keyword>
<feature type="transmembrane region" description="Helical" evidence="2">
    <location>
        <begin position="40"/>
        <end position="60"/>
    </location>
</feature>
<feature type="non-terminal residue" evidence="3">
    <location>
        <position position="148"/>
    </location>
</feature>
<dbReference type="Proteomes" id="UP000728185">
    <property type="component" value="Unassembled WGS sequence"/>
</dbReference>
<comment type="caution">
    <text evidence="3">The sequence shown here is derived from an EMBL/GenBank/DDBJ whole genome shotgun (WGS) entry which is preliminary data.</text>
</comment>
<evidence type="ECO:0000313" key="3">
    <source>
        <dbReference type="EMBL" id="KAA0185730.1"/>
    </source>
</evidence>
<dbReference type="GO" id="GO:0035493">
    <property type="term" value="P:SNARE complex assembly"/>
    <property type="evidence" value="ECO:0007669"/>
    <property type="project" value="TreeGrafter"/>
</dbReference>
<keyword evidence="2" id="KW-1133">Transmembrane helix</keyword>
<dbReference type="PANTHER" id="PTHR15157">
    <property type="entry name" value="UV RADIATION RESISTANCE-ASSOCIATED GENE PROTEIN"/>
    <property type="match status" value="1"/>
</dbReference>
<sequence>CSSNGQVTSPNCDSVLTDRFSKLWDSHEALITQDLDTDSAAISLGLVAHLLCLVSAILNLPIRHPFDLSEGYSRSTVVDQITPELADTARVFPLYLLRSSLVPSYRHAIVLFHRNLIALRSLVGLPTSSEPTVMGNLRNLLQYCLSSD</sequence>
<proteinExistence type="predicted"/>
<dbReference type="AlphaFoldDB" id="A0A8E0RLV9"/>
<dbReference type="GO" id="GO:0000323">
    <property type="term" value="C:lytic vacuole"/>
    <property type="evidence" value="ECO:0007669"/>
    <property type="project" value="TreeGrafter"/>
</dbReference>
<dbReference type="EMBL" id="LUCM01010251">
    <property type="protein sequence ID" value="KAA0185730.1"/>
    <property type="molecule type" value="Genomic_DNA"/>
</dbReference>
<protein>
    <submittedName>
        <fullName evidence="3">UV radiation resistance-associated protein</fullName>
    </submittedName>
</protein>
<dbReference type="GO" id="GO:0005768">
    <property type="term" value="C:endosome"/>
    <property type="evidence" value="ECO:0007669"/>
    <property type="project" value="TreeGrafter"/>
</dbReference>
<gene>
    <name evidence="3" type="ORF">FBUS_06582</name>
</gene>